<dbReference type="InterPro" id="IPR028098">
    <property type="entry name" value="Glyco_trans_4-like_N"/>
</dbReference>
<organism evidence="3 4">
    <name type="scientific">Thalassomonas actiniarum</name>
    <dbReference type="NCBI Taxonomy" id="485447"/>
    <lineage>
        <taxon>Bacteria</taxon>
        <taxon>Pseudomonadati</taxon>
        <taxon>Pseudomonadota</taxon>
        <taxon>Gammaproteobacteria</taxon>
        <taxon>Alteromonadales</taxon>
        <taxon>Colwelliaceae</taxon>
        <taxon>Thalassomonas</taxon>
    </lineage>
</organism>
<feature type="domain" description="Glycosyl transferase family 1" evidence="1">
    <location>
        <begin position="170"/>
        <end position="332"/>
    </location>
</feature>
<reference evidence="3 4" key="1">
    <citation type="journal article" date="2015" name="Genome Announc.">
        <title>Draft Genome Sequences of Marine Isolates of Thalassomonas viridans and Thalassomonas actiniarum.</title>
        <authorList>
            <person name="Olonade I."/>
            <person name="van Zyl L.J."/>
            <person name="Trindade M."/>
        </authorList>
    </citation>
    <scope>NUCLEOTIDE SEQUENCE [LARGE SCALE GENOMIC DNA]</scope>
    <source>
        <strain evidence="3 4">A5K-106</strain>
    </source>
</reference>
<protein>
    <submittedName>
        <fullName evidence="3">Glycosyltransferase family 4 protein</fullName>
    </submittedName>
</protein>
<sequence length="367" mass="41101">MKIVLIANGNFIHIQPYIDFYNAQGYEVSFISLTPSPKRNVKIYEVLSKDITESRLSKILYLWCAYKARKLISEIKPDLIHAQYATSGGLVAYLSSGKIPYIITAHGSDVLTNRKSKIWSFLFKKVFGKAVVVNSVSEQIADYISSIGTLTNKQITASIGIDLSKFNLSQEKKNKKADKKLKLICTRRFEPIYNHEVIFQALILLQQSGLDFEFTFVGHGPLMAKYKTLVDEHKLNEQVSFLGQVPNGALPELLNAHDIYISSSLHDGTSLCLLEAFACGLFPIVSDIESNKAWVQQKKNGLLFETQNAKALADAILAYPRLENVENIIRENIEMVGLYGDRNSNINKVFTKAANLIAESKTASMHD</sequence>
<dbReference type="Proteomes" id="UP000032568">
    <property type="component" value="Chromosome"/>
</dbReference>
<evidence type="ECO:0000259" key="2">
    <source>
        <dbReference type="Pfam" id="PF13477"/>
    </source>
</evidence>
<dbReference type="InterPro" id="IPR050194">
    <property type="entry name" value="Glycosyltransferase_grp1"/>
</dbReference>
<dbReference type="PANTHER" id="PTHR45947">
    <property type="entry name" value="SULFOQUINOVOSYL TRANSFERASE SQD2"/>
    <property type="match status" value="1"/>
</dbReference>
<name>A0AAF0C2U8_9GAMM</name>
<dbReference type="Pfam" id="PF00534">
    <property type="entry name" value="Glycos_transf_1"/>
    <property type="match status" value="1"/>
</dbReference>
<gene>
    <name evidence="3" type="ORF">SG35_007845</name>
</gene>
<dbReference type="InterPro" id="IPR001296">
    <property type="entry name" value="Glyco_trans_1"/>
</dbReference>
<dbReference type="Pfam" id="PF13477">
    <property type="entry name" value="Glyco_trans_4_2"/>
    <property type="match status" value="1"/>
</dbReference>
<keyword evidence="4" id="KW-1185">Reference proteome</keyword>
<dbReference type="GO" id="GO:0016757">
    <property type="term" value="F:glycosyltransferase activity"/>
    <property type="evidence" value="ECO:0007669"/>
    <property type="project" value="InterPro"/>
</dbReference>
<dbReference type="AlphaFoldDB" id="A0AAF0C2U8"/>
<dbReference type="CDD" id="cd03801">
    <property type="entry name" value="GT4_PimA-like"/>
    <property type="match status" value="1"/>
</dbReference>
<evidence type="ECO:0000313" key="3">
    <source>
        <dbReference type="EMBL" id="WDE00537.1"/>
    </source>
</evidence>
<accession>A0AAF0C2U8</accession>
<evidence type="ECO:0000313" key="4">
    <source>
        <dbReference type="Proteomes" id="UP000032568"/>
    </source>
</evidence>
<dbReference type="RefSeq" id="WP_044830711.1">
    <property type="nucleotide sequence ID" value="NZ_CP059735.1"/>
</dbReference>
<dbReference type="EMBL" id="CP059735">
    <property type="protein sequence ID" value="WDE00537.1"/>
    <property type="molecule type" value="Genomic_DNA"/>
</dbReference>
<reference evidence="3 4" key="2">
    <citation type="journal article" date="2022" name="Mar. Drugs">
        <title>Bioassay-Guided Fractionation Leads to the Detection of Cholic Acid Generated by the Rare Thalassomonas sp.</title>
        <authorList>
            <person name="Pheiffer F."/>
            <person name="Schneider Y.K."/>
            <person name="Hansen E.H."/>
            <person name="Andersen J.H."/>
            <person name="Isaksson J."/>
            <person name="Busche T."/>
            <person name="R C."/>
            <person name="Kalinowski J."/>
            <person name="Zyl L.V."/>
            <person name="Trindade M."/>
        </authorList>
    </citation>
    <scope>NUCLEOTIDE SEQUENCE [LARGE SCALE GENOMIC DNA]</scope>
    <source>
        <strain evidence="3 4">A5K-106</strain>
    </source>
</reference>
<dbReference type="PANTHER" id="PTHR45947:SF3">
    <property type="entry name" value="SULFOQUINOVOSYL TRANSFERASE SQD2"/>
    <property type="match status" value="1"/>
</dbReference>
<dbReference type="Gene3D" id="3.40.50.2000">
    <property type="entry name" value="Glycogen Phosphorylase B"/>
    <property type="match status" value="2"/>
</dbReference>
<dbReference type="KEGG" id="tact:SG35_007845"/>
<proteinExistence type="predicted"/>
<evidence type="ECO:0000259" key="1">
    <source>
        <dbReference type="Pfam" id="PF00534"/>
    </source>
</evidence>
<dbReference type="SUPFAM" id="SSF53756">
    <property type="entry name" value="UDP-Glycosyltransferase/glycogen phosphorylase"/>
    <property type="match status" value="1"/>
</dbReference>
<feature type="domain" description="Glycosyltransferase subfamily 4-like N-terminal" evidence="2">
    <location>
        <begin position="2"/>
        <end position="130"/>
    </location>
</feature>